<dbReference type="PROSITE" id="PS51194">
    <property type="entry name" value="HELICASE_CTER"/>
    <property type="match status" value="1"/>
</dbReference>
<dbReference type="EMBL" id="JABBWD010000060">
    <property type="protein sequence ID" value="KAG1771187.1"/>
    <property type="molecule type" value="Genomic_DNA"/>
</dbReference>
<dbReference type="EC" id="3.6.4.13" evidence="1"/>
<evidence type="ECO:0000256" key="3">
    <source>
        <dbReference type="ARBA" id="ARBA00022801"/>
    </source>
</evidence>
<proteinExistence type="predicted"/>
<sequence length="809" mass="88881">MVKYYGYLVSDSWLHQRALDVGYPPAKTPQDSRDTISLASRDVMAATGVLSYARFRRIKTPKGKYFWCIALACDDPFAAGERLSTHAPPEASYKALKEALGKDGPPHCHMASLLALRQLLGPGSSEITSSQFHTSSVVLAQLRRKSKKPNGKPSSPSRTRLAKSLQPTGKAKRLGKLEIAPARPEFKRDVVPHEGLAPQQRESPLRRKTTSESRSIPQRRAPNDDADAETQIKNWAIKAHSERVDRRKAVARQPPMAQANPLEEEFDLSAPAASSSKDLPTRFSSPPLLPGLLQSLQETLGKEAKPTAIQASSIKHLFKEHVEGEKYKQFLLASETGSGKSIAYLLPVLQDLKRTEHEQSNAVAHHSSRKPLNPRALVLAPTHELTRQLASFAKSLSHVIKLRVMCASKANTPSTARSSGTASKMKEKFEEAGVASDAEFVISKSSRGSRPVDLLVGTPMKLLEMERGRGWNWEERARERAMRIGKAKSEEHEDMKEEDGTKEPPREFWVDEPEMGLENVQWVVVDEADVLFDPDFQESTRMLLADIATARGSPVPVIPSSALSSIPDSEATTTTIQSISYPFNFLLTSATIPTSLATYLSNYHPSLTRLASPRLHHLPPTLRTEHTSWTGGNKNADIERRIRRVWAEDALVHSKTATGPGPIKLSKLLVFCNKRSKVEQLAAFLDGHGIKCVALTGGAEARKRGSNHHLDGFLKTGGPVLTGPGVYDPAQVPHVLITTSLLSRGLDFSPMIKHVFIVDEPRNMIDFLHRAGRAGRAGEAGKVVVFGRAKGRGSGRTEEVKQRVRAVAG</sequence>
<feature type="domain" description="Helicase C-terminal" evidence="9">
    <location>
        <begin position="637"/>
        <end position="809"/>
    </location>
</feature>
<evidence type="ECO:0000256" key="5">
    <source>
        <dbReference type="ARBA" id="ARBA00022840"/>
    </source>
</evidence>
<gene>
    <name evidence="10" type="ORF">EV702DRAFT_1049079</name>
</gene>
<accession>A0A9P7CYU1</accession>
<evidence type="ECO:0000256" key="7">
    <source>
        <dbReference type="SAM" id="MobiDB-lite"/>
    </source>
</evidence>
<dbReference type="GO" id="GO:0016787">
    <property type="term" value="F:hydrolase activity"/>
    <property type="evidence" value="ECO:0007669"/>
    <property type="project" value="UniProtKB-KW"/>
</dbReference>
<dbReference type="Pfam" id="PF00270">
    <property type="entry name" value="DEAD"/>
    <property type="match status" value="1"/>
</dbReference>
<dbReference type="SMART" id="SM00487">
    <property type="entry name" value="DEXDc"/>
    <property type="match status" value="1"/>
</dbReference>
<keyword evidence="4" id="KW-0347">Helicase</keyword>
<feature type="region of interest" description="Disordered" evidence="7">
    <location>
        <begin position="484"/>
        <end position="507"/>
    </location>
</feature>
<name>A0A9P7CYU1_9AGAM</name>
<dbReference type="GO" id="GO:0003724">
    <property type="term" value="F:RNA helicase activity"/>
    <property type="evidence" value="ECO:0007669"/>
    <property type="project" value="UniProtKB-EC"/>
</dbReference>
<dbReference type="PANTHER" id="PTHR47960">
    <property type="entry name" value="DEAD-BOX ATP-DEPENDENT RNA HELICASE 50"/>
    <property type="match status" value="1"/>
</dbReference>
<evidence type="ECO:0000256" key="6">
    <source>
        <dbReference type="ARBA" id="ARBA00047984"/>
    </source>
</evidence>
<evidence type="ECO:0000256" key="2">
    <source>
        <dbReference type="ARBA" id="ARBA00022741"/>
    </source>
</evidence>
<dbReference type="GO" id="GO:0003676">
    <property type="term" value="F:nucleic acid binding"/>
    <property type="evidence" value="ECO:0007669"/>
    <property type="project" value="InterPro"/>
</dbReference>
<dbReference type="AlphaFoldDB" id="A0A9P7CYU1"/>
<dbReference type="OrthoDB" id="10256233at2759"/>
<comment type="caution">
    <text evidence="10">The sequence shown here is derived from an EMBL/GenBank/DDBJ whole genome shotgun (WGS) entry which is preliminary data.</text>
</comment>
<evidence type="ECO:0000313" key="11">
    <source>
        <dbReference type="Proteomes" id="UP000714275"/>
    </source>
</evidence>
<keyword evidence="3 10" id="KW-0378">Hydrolase</keyword>
<dbReference type="InterPro" id="IPR011545">
    <property type="entry name" value="DEAD/DEAH_box_helicase_dom"/>
</dbReference>
<comment type="catalytic activity">
    <reaction evidence="6">
        <text>ATP + H2O = ADP + phosphate + H(+)</text>
        <dbReference type="Rhea" id="RHEA:13065"/>
        <dbReference type="ChEBI" id="CHEBI:15377"/>
        <dbReference type="ChEBI" id="CHEBI:15378"/>
        <dbReference type="ChEBI" id="CHEBI:30616"/>
        <dbReference type="ChEBI" id="CHEBI:43474"/>
        <dbReference type="ChEBI" id="CHEBI:456216"/>
        <dbReference type="EC" id="3.6.4.13"/>
    </reaction>
</comment>
<dbReference type="InterPro" id="IPR027417">
    <property type="entry name" value="P-loop_NTPase"/>
</dbReference>
<keyword evidence="11" id="KW-1185">Reference proteome</keyword>
<organism evidence="10 11">
    <name type="scientific">Suillus placidus</name>
    <dbReference type="NCBI Taxonomy" id="48579"/>
    <lineage>
        <taxon>Eukaryota</taxon>
        <taxon>Fungi</taxon>
        <taxon>Dikarya</taxon>
        <taxon>Basidiomycota</taxon>
        <taxon>Agaricomycotina</taxon>
        <taxon>Agaricomycetes</taxon>
        <taxon>Agaricomycetidae</taxon>
        <taxon>Boletales</taxon>
        <taxon>Suillineae</taxon>
        <taxon>Suillaceae</taxon>
        <taxon>Suillus</taxon>
    </lineage>
</organism>
<dbReference type="Proteomes" id="UP000714275">
    <property type="component" value="Unassembled WGS sequence"/>
</dbReference>
<dbReference type="SUPFAM" id="SSF52540">
    <property type="entry name" value="P-loop containing nucleoside triphosphate hydrolases"/>
    <property type="match status" value="1"/>
</dbReference>
<evidence type="ECO:0000256" key="1">
    <source>
        <dbReference type="ARBA" id="ARBA00012552"/>
    </source>
</evidence>
<dbReference type="SMART" id="SM00490">
    <property type="entry name" value="HELICc"/>
    <property type="match status" value="1"/>
</dbReference>
<feature type="domain" description="Helicase ATP-binding" evidence="8">
    <location>
        <begin position="321"/>
        <end position="610"/>
    </location>
</feature>
<feature type="compositionally biased region" description="Basic and acidic residues" evidence="7">
    <location>
        <begin position="239"/>
        <end position="248"/>
    </location>
</feature>
<dbReference type="PROSITE" id="PS51192">
    <property type="entry name" value="HELICASE_ATP_BIND_1"/>
    <property type="match status" value="1"/>
</dbReference>
<evidence type="ECO:0000256" key="4">
    <source>
        <dbReference type="ARBA" id="ARBA00022806"/>
    </source>
</evidence>
<evidence type="ECO:0000259" key="9">
    <source>
        <dbReference type="PROSITE" id="PS51194"/>
    </source>
</evidence>
<reference evidence="10" key="1">
    <citation type="journal article" date="2020" name="New Phytol.">
        <title>Comparative genomics reveals dynamic genome evolution in host specialist ectomycorrhizal fungi.</title>
        <authorList>
            <person name="Lofgren L.A."/>
            <person name="Nguyen N.H."/>
            <person name="Vilgalys R."/>
            <person name="Ruytinx J."/>
            <person name="Liao H.L."/>
            <person name="Branco S."/>
            <person name="Kuo A."/>
            <person name="LaButti K."/>
            <person name="Lipzen A."/>
            <person name="Andreopoulos W."/>
            <person name="Pangilinan J."/>
            <person name="Riley R."/>
            <person name="Hundley H."/>
            <person name="Na H."/>
            <person name="Barry K."/>
            <person name="Grigoriev I.V."/>
            <person name="Stajich J.E."/>
            <person name="Kennedy P.G."/>
        </authorList>
    </citation>
    <scope>NUCLEOTIDE SEQUENCE</scope>
    <source>
        <strain evidence="10">DOB743</strain>
    </source>
</reference>
<feature type="region of interest" description="Disordered" evidence="7">
    <location>
        <begin position="142"/>
        <end position="282"/>
    </location>
</feature>
<dbReference type="InterPro" id="IPR014001">
    <property type="entry name" value="Helicase_ATP-bd"/>
</dbReference>
<evidence type="ECO:0000313" key="10">
    <source>
        <dbReference type="EMBL" id="KAG1771187.1"/>
    </source>
</evidence>
<keyword evidence="5" id="KW-0067">ATP-binding</keyword>
<evidence type="ECO:0000259" key="8">
    <source>
        <dbReference type="PROSITE" id="PS51192"/>
    </source>
</evidence>
<dbReference type="CDD" id="cd18787">
    <property type="entry name" value="SF2_C_DEAD"/>
    <property type="match status" value="1"/>
</dbReference>
<protein>
    <recommendedName>
        <fullName evidence="1">RNA helicase</fullName>
        <ecNumber evidence="1">3.6.4.13</ecNumber>
    </recommendedName>
</protein>
<dbReference type="InterPro" id="IPR001650">
    <property type="entry name" value="Helicase_C-like"/>
</dbReference>
<dbReference type="Gene3D" id="3.40.50.300">
    <property type="entry name" value="P-loop containing nucleotide triphosphate hydrolases"/>
    <property type="match status" value="2"/>
</dbReference>
<keyword evidence="2" id="KW-0547">Nucleotide-binding</keyword>
<dbReference type="GO" id="GO:0005524">
    <property type="term" value="F:ATP binding"/>
    <property type="evidence" value="ECO:0007669"/>
    <property type="project" value="UniProtKB-KW"/>
</dbReference>
<dbReference type="Pfam" id="PF00271">
    <property type="entry name" value="Helicase_C"/>
    <property type="match status" value="1"/>
</dbReference>